<keyword evidence="2" id="KW-0408">Iron</keyword>
<gene>
    <name evidence="3" type="ORF">C2S53_020018</name>
</gene>
<proteinExistence type="predicted"/>
<dbReference type="GO" id="GO:0004497">
    <property type="term" value="F:monooxygenase activity"/>
    <property type="evidence" value="ECO:0007669"/>
    <property type="project" value="InterPro"/>
</dbReference>
<reference evidence="3 4" key="1">
    <citation type="journal article" date="2021" name="Nat. Commun.">
        <title>Incipient diploidization of the medicinal plant Perilla within 10,000 years.</title>
        <authorList>
            <person name="Zhang Y."/>
            <person name="Shen Q."/>
            <person name="Leng L."/>
            <person name="Zhang D."/>
            <person name="Chen S."/>
            <person name="Shi Y."/>
            <person name="Ning Z."/>
            <person name="Chen S."/>
        </authorList>
    </citation>
    <scope>NUCLEOTIDE SEQUENCE [LARGE SCALE GENOMIC DNA]</scope>
    <source>
        <strain evidence="4">cv. PC099</strain>
    </source>
</reference>
<dbReference type="PANTHER" id="PTHR24286">
    <property type="entry name" value="CYTOCHROME P450 26"/>
    <property type="match status" value="1"/>
</dbReference>
<dbReference type="EMBL" id="SDAM02000323">
    <property type="protein sequence ID" value="KAH6824658.1"/>
    <property type="molecule type" value="Genomic_DNA"/>
</dbReference>
<accession>A0AAD4J104</accession>
<dbReference type="AlphaFoldDB" id="A0AAD4J104"/>
<keyword evidence="1" id="KW-0479">Metal-binding</keyword>
<dbReference type="Gene3D" id="1.10.630.10">
    <property type="entry name" value="Cytochrome P450"/>
    <property type="match status" value="1"/>
</dbReference>
<dbReference type="Pfam" id="PF00067">
    <property type="entry name" value="p450"/>
    <property type="match status" value="1"/>
</dbReference>
<dbReference type="PANTHER" id="PTHR24286:SF217">
    <property type="entry name" value="OS07G0520300 PROTEIN"/>
    <property type="match status" value="1"/>
</dbReference>
<dbReference type="InterPro" id="IPR036396">
    <property type="entry name" value="Cyt_P450_sf"/>
</dbReference>
<evidence type="ECO:0000256" key="1">
    <source>
        <dbReference type="ARBA" id="ARBA00022723"/>
    </source>
</evidence>
<evidence type="ECO:0008006" key="5">
    <source>
        <dbReference type="Google" id="ProtNLM"/>
    </source>
</evidence>
<organism evidence="3 4">
    <name type="scientific">Perilla frutescens var. hirtella</name>
    <name type="common">Perilla citriodora</name>
    <name type="synonym">Perilla setoyensis</name>
    <dbReference type="NCBI Taxonomy" id="608512"/>
    <lineage>
        <taxon>Eukaryota</taxon>
        <taxon>Viridiplantae</taxon>
        <taxon>Streptophyta</taxon>
        <taxon>Embryophyta</taxon>
        <taxon>Tracheophyta</taxon>
        <taxon>Spermatophyta</taxon>
        <taxon>Magnoliopsida</taxon>
        <taxon>eudicotyledons</taxon>
        <taxon>Gunneridae</taxon>
        <taxon>Pentapetalae</taxon>
        <taxon>asterids</taxon>
        <taxon>lamiids</taxon>
        <taxon>Lamiales</taxon>
        <taxon>Lamiaceae</taxon>
        <taxon>Nepetoideae</taxon>
        <taxon>Elsholtzieae</taxon>
        <taxon>Perilla</taxon>
    </lineage>
</organism>
<sequence length="268" mass="31300">MDSAICFSFLAFLSLLFFVIKIRFERYKRVNVPPGSLGLPIIGQTLEFAKAMRTDRGEEWLQERARKYGPISKVNIFGKNTVFLTGPVHTKFVFSYNEKMLSSQSPETFRRLAGSSNIMEMTGEDHKRLRGAIWTFLKPEALKQYVEKIDQEIRLHLNQHWHHNHHILVMPLMKKLTFDVICTLIFGIERGERRDRLVKLFEQVMEGILGLPINLPFTRFNRGLHARSKARSIVMELIREKREKLQNHDEISNDLITTLQVVSNSIYN</sequence>
<dbReference type="SUPFAM" id="SSF48264">
    <property type="entry name" value="Cytochrome P450"/>
    <property type="match status" value="1"/>
</dbReference>
<keyword evidence="4" id="KW-1185">Reference proteome</keyword>
<dbReference type="GO" id="GO:0016705">
    <property type="term" value="F:oxidoreductase activity, acting on paired donors, with incorporation or reduction of molecular oxygen"/>
    <property type="evidence" value="ECO:0007669"/>
    <property type="project" value="InterPro"/>
</dbReference>
<evidence type="ECO:0000313" key="4">
    <source>
        <dbReference type="Proteomes" id="UP001190926"/>
    </source>
</evidence>
<protein>
    <recommendedName>
        <fullName evidence="5">Cytochrome P450</fullName>
    </recommendedName>
</protein>
<dbReference type="GO" id="GO:0016125">
    <property type="term" value="P:sterol metabolic process"/>
    <property type="evidence" value="ECO:0007669"/>
    <property type="project" value="TreeGrafter"/>
</dbReference>
<dbReference type="Proteomes" id="UP001190926">
    <property type="component" value="Unassembled WGS sequence"/>
</dbReference>
<evidence type="ECO:0000313" key="3">
    <source>
        <dbReference type="EMBL" id="KAH6824658.1"/>
    </source>
</evidence>
<dbReference type="InterPro" id="IPR001128">
    <property type="entry name" value="Cyt_P450"/>
</dbReference>
<evidence type="ECO:0000256" key="2">
    <source>
        <dbReference type="ARBA" id="ARBA00023004"/>
    </source>
</evidence>
<dbReference type="GO" id="GO:0005506">
    <property type="term" value="F:iron ion binding"/>
    <property type="evidence" value="ECO:0007669"/>
    <property type="project" value="InterPro"/>
</dbReference>
<dbReference type="GO" id="GO:0020037">
    <property type="term" value="F:heme binding"/>
    <property type="evidence" value="ECO:0007669"/>
    <property type="project" value="InterPro"/>
</dbReference>
<name>A0AAD4J104_PERFH</name>
<comment type="caution">
    <text evidence="3">The sequence shown here is derived from an EMBL/GenBank/DDBJ whole genome shotgun (WGS) entry which is preliminary data.</text>
</comment>